<proteinExistence type="predicted"/>
<comment type="caution">
    <text evidence="4">The sequence shown here is derived from an EMBL/GenBank/DDBJ whole genome shotgun (WGS) entry which is preliminary data.</text>
</comment>
<evidence type="ECO:0000313" key="5">
    <source>
        <dbReference type="Proteomes" id="UP000198733"/>
    </source>
</evidence>
<dbReference type="Pfam" id="PF02903">
    <property type="entry name" value="Alpha-amylase_N"/>
    <property type="match status" value="1"/>
</dbReference>
<dbReference type="InterPro" id="IPR004185">
    <property type="entry name" value="Glyco_hydro_13_lg-like_dom"/>
</dbReference>
<feature type="domain" description="Glycosyl hydrolase family 13 catalytic" evidence="3">
    <location>
        <begin position="165"/>
        <end position="523"/>
    </location>
</feature>
<dbReference type="InterPro" id="IPR045857">
    <property type="entry name" value="O16G_dom_2"/>
</dbReference>
<dbReference type="InterPro" id="IPR017853">
    <property type="entry name" value="GH"/>
</dbReference>
<dbReference type="Gene3D" id="3.20.20.80">
    <property type="entry name" value="Glycosidases"/>
    <property type="match status" value="1"/>
</dbReference>
<dbReference type="InterPro" id="IPR013783">
    <property type="entry name" value="Ig-like_fold"/>
</dbReference>
<evidence type="ECO:0000259" key="3">
    <source>
        <dbReference type="SMART" id="SM00642"/>
    </source>
</evidence>
<protein>
    <submittedName>
        <fullName evidence="4">Cyclomaltodextrinase</fullName>
    </submittedName>
</protein>
<keyword evidence="1" id="KW-0378">Hydrolase</keyword>
<organism evidence="4 5">
    <name type="scientific">Virgibacillus subterraneus</name>
    <dbReference type="NCBI Taxonomy" id="621109"/>
    <lineage>
        <taxon>Bacteria</taxon>
        <taxon>Bacillati</taxon>
        <taxon>Bacillota</taxon>
        <taxon>Bacilli</taxon>
        <taxon>Bacillales</taxon>
        <taxon>Bacillaceae</taxon>
        <taxon>Virgibacillus</taxon>
    </lineage>
</organism>
<dbReference type="CDD" id="cd11338">
    <property type="entry name" value="AmyAc_CMD"/>
    <property type="match status" value="1"/>
</dbReference>
<dbReference type="PANTHER" id="PTHR10357">
    <property type="entry name" value="ALPHA-AMYLASE FAMILY MEMBER"/>
    <property type="match status" value="1"/>
</dbReference>
<dbReference type="Gene3D" id="3.90.400.10">
    <property type="entry name" value="Oligo-1,6-glucosidase, Domain 2"/>
    <property type="match status" value="1"/>
</dbReference>
<evidence type="ECO:0000256" key="1">
    <source>
        <dbReference type="ARBA" id="ARBA00022801"/>
    </source>
</evidence>
<sequence length="608" mass="71162">MYAKEQQPRFPHMESGVFLFMKGENYMMKEAIYHRPKNSFAYAYDERTLHIRLRTKKNDVEKVKLIHGDPYDWAKEGWQFQYTDMFLQASDELFDYWLIKIIPPYRRLRYGFALYNGDEKLVYAEKGFSDDPPINDIQYYFCFPFLNEVDVFNPPKWVKDTVWYQIFPERFANGDYSINPIGTLEWDSAQPQQDNYFGGDFQGIINHLDYLVDLGINGIYFTPIFKAHSNHKYDTIDYMEIDPQFGDKETFKKLVNKCHEKGIRIMLDAVFNHSGYYFPPFQDVLKNGENSIYKDWFHIREFPVKTEPEPNFESFAFTPHMPKLNTENPEVKAYLLKVATYWIEEFDIDGWRLDVANEVDHQFWREFRQEVKAVKPDAYILGEIWHDSMPWLQGDQFDAVMNYPFTLAALDYLAKDTKNANEFANQVSTVLCSYPENVNETTFNLLGSHDTERVLTLCNGDKQKLKLLFLLQMSFTGTPCIYYGDEIAMTGGEDPECRKCMKWDENQQDLHLKSFVKKLIGLRKTEPAFGSKGSFSIVESSAETNHLVYSKNYNNEVIYFVINPSSKPKTITINGKQATNLWTGEQVGADDNLLQIDAKANDFLIMKV</sequence>
<dbReference type="CDD" id="cd02857">
    <property type="entry name" value="E_set_CDase_PDE_N"/>
    <property type="match status" value="1"/>
</dbReference>
<dbReference type="Gene3D" id="2.60.40.1180">
    <property type="entry name" value="Golgi alpha-mannosidase II"/>
    <property type="match status" value="1"/>
</dbReference>
<dbReference type="SUPFAM" id="SSF51445">
    <property type="entry name" value="(Trans)glycosidases"/>
    <property type="match status" value="1"/>
</dbReference>
<dbReference type="InterPro" id="IPR006047">
    <property type="entry name" value="GH13_cat_dom"/>
</dbReference>
<dbReference type="PANTHER" id="PTHR10357:SF210">
    <property type="entry name" value="MALTODEXTRIN GLUCOSIDASE"/>
    <property type="match status" value="1"/>
</dbReference>
<dbReference type="EMBL" id="FOEH01000001">
    <property type="protein sequence ID" value="SEP88102.1"/>
    <property type="molecule type" value="Genomic_DNA"/>
</dbReference>
<dbReference type="SUPFAM" id="SSF51011">
    <property type="entry name" value="Glycosyl hydrolase domain"/>
    <property type="match status" value="1"/>
</dbReference>
<dbReference type="Gene3D" id="2.60.40.10">
    <property type="entry name" value="Immunoglobulins"/>
    <property type="match status" value="1"/>
</dbReference>
<evidence type="ECO:0000313" key="4">
    <source>
        <dbReference type="EMBL" id="SEP88102.1"/>
    </source>
</evidence>
<dbReference type="SMART" id="SM00642">
    <property type="entry name" value="Aamy"/>
    <property type="match status" value="1"/>
</dbReference>
<accession>A0A1H9BGI0</accession>
<keyword evidence="2" id="KW-0326">Glycosidase</keyword>
<reference evidence="4 5" key="1">
    <citation type="submission" date="2016-10" db="EMBL/GenBank/DDBJ databases">
        <authorList>
            <person name="Varghese N."/>
            <person name="Submissions S."/>
        </authorList>
    </citation>
    <scope>NUCLEOTIDE SEQUENCE [LARGE SCALE GENOMIC DNA]</scope>
    <source>
        <strain evidence="4 5">CGMCC 1.7734</strain>
    </source>
</reference>
<dbReference type="Proteomes" id="UP000198733">
    <property type="component" value="Unassembled WGS sequence"/>
</dbReference>
<dbReference type="InterPro" id="IPR013780">
    <property type="entry name" value="Glyco_hydro_b"/>
</dbReference>
<keyword evidence="5" id="KW-1185">Reference proteome</keyword>
<name>A0A1H9BGI0_9BACI</name>
<gene>
    <name evidence="4" type="ORF">SAMN05216232_1187</name>
</gene>
<dbReference type="Pfam" id="PF00128">
    <property type="entry name" value="Alpha-amylase"/>
    <property type="match status" value="1"/>
</dbReference>
<evidence type="ECO:0000256" key="2">
    <source>
        <dbReference type="ARBA" id="ARBA00023295"/>
    </source>
</evidence>